<dbReference type="NCBIfam" id="TIGR00756">
    <property type="entry name" value="PPR"/>
    <property type="match status" value="8"/>
</dbReference>
<feature type="domain" description="PROP1-like PPR" evidence="6">
    <location>
        <begin position="492"/>
        <end position="649"/>
    </location>
</feature>
<feature type="compositionally biased region" description="Low complexity" evidence="4">
    <location>
        <begin position="186"/>
        <end position="196"/>
    </location>
</feature>
<evidence type="ECO:0000259" key="6">
    <source>
        <dbReference type="Pfam" id="PF17177"/>
    </source>
</evidence>
<dbReference type="InterPro" id="IPR004367">
    <property type="entry name" value="Cyclin_C-dom"/>
</dbReference>
<feature type="repeat" description="PPR" evidence="3">
    <location>
        <begin position="592"/>
        <end position="626"/>
    </location>
</feature>
<dbReference type="EMBL" id="JALJOS010000019">
    <property type="protein sequence ID" value="KAK9827112.1"/>
    <property type="molecule type" value="Genomic_DNA"/>
</dbReference>
<dbReference type="Proteomes" id="UP001438707">
    <property type="component" value="Unassembled WGS sequence"/>
</dbReference>
<comment type="similarity">
    <text evidence="1">Belongs to the PPR family. P subfamily.</text>
</comment>
<organism evidence="7 8">
    <name type="scientific">Apatococcus lobatus</name>
    <dbReference type="NCBI Taxonomy" id="904363"/>
    <lineage>
        <taxon>Eukaryota</taxon>
        <taxon>Viridiplantae</taxon>
        <taxon>Chlorophyta</taxon>
        <taxon>core chlorophytes</taxon>
        <taxon>Trebouxiophyceae</taxon>
        <taxon>Chlorellales</taxon>
        <taxon>Chlorellaceae</taxon>
        <taxon>Apatococcus</taxon>
    </lineage>
</organism>
<feature type="compositionally biased region" description="Polar residues" evidence="4">
    <location>
        <begin position="173"/>
        <end position="183"/>
    </location>
</feature>
<feature type="compositionally biased region" description="Polar residues" evidence="4">
    <location>
        <begin position="202"/>
        <end position="213"/>
    </location>
</feature>
<accession>A0AAW1R052</accession>
<feature type="domain" description="Cyclin C-terminal" evidence="5">
    <location>
        <begin position="1116"/>
        <end position="1189"/>
    </location>
</feature>
<feature type="repeat" description="PPR" evidence="3">
    <location>
        <begin position="557"/>
        <end position="591"/>
    </location>
</feature>
<dbReference type="AlphaFoldDB" id="A0AAW1R052"/>
<feature type="repeat" description="PPR" evidence="3">
    <location>
        <begin position="522"/>
        <end position="556"/>
    </location>
</feature>
<proteinExistence type="inferred from homology"/>
<feature type="region of interest" description="Disordered" evidence="4">
    <location>
        <begin position="116"/>
        <end position="142"/>
    </location>
</feature>
<dbReference type="PROSITE" id="PS51375">
    <property type="entry name" value="PPR"/>
    <property type="match status" value="8"/>
</dbReference>
<feature type="region of interest" description="Disordered" evidence="4">
    <location>
        <begin position="169"/>
        <end position="413"/>
    </location>
</feature>
<dbReference type="Pfam" id="PF17177">
    <property type="entry name" value="PPR_long"/>
    <property type="match status" value="1"/>
</dbReference>
<dbReference type="PANTHER" id="PTHR47447">
    <property type="entry name" value="OS03G0856100 PROTEIN"/>
    <property type="match status" value="1"/>
</dbReference>
<dbReference type="SUPFAM" id="SSF48452">
    <property type="entry name" value="TPR-like"/>
    <property type="match status" value="1"/>
</dbReference>
<evidence type="ECO:0000256" key="3">
    <source>
        <dbReference type="PROSITE-ProRule" id="PRU00708"/>
    </source>
</evidence>
<evidence type="ECO:0000259" key="5">
    <source>
        <dbReference type="Pfam" id="PF02984"/>
    </source>
</evidence>
<feature type="repeat" description="PPR" evidence="3">
    <location>
        <begin position="732"/>
        <end position="766"/>
    </location>
</feature>
<dbReference type="InterPro" id="IPR036915">
    <property type="entry name" value="Cyclin-like_sf"/>
</dbReference>
<keyword evidence="2" id="KW-0677">Repeat</keyword>
<feature type="repeat" description="PPR" evidence="3">
    <location>
        <begin position="487"/>
        <end position="521"/>
    </location>
</feature>
<feature type="repeat" description="PPR" evidence="3">
    <location>
        <begin position="627"/>
        <end position="661"/>
    </location>
</feature>
<dbReference type="Gene3D" id="1.10.472.10">
    <property type="entry name" value="Cyclin-like"/>
    <property type="match status" value="2"/>
</dbReference>
<reference evidence="7 8" key="1">
    <citation type="journal article" date="2024" name="Nat. Commun.">
        <title>Phylogenomics reveals the evolutionary origins of lichenization in chlorophyte algae.</title>
        <authorList>
            <person name="Puginier C."/>
            <person name="Libourel C."/>
            <person name="Otte J."/>
            <person name="Skaloud P."/>
            <person name="Haon M."/>
            <person name="Grisel S."/>
            <person name="Petersen M."/>
            <person name="Berrin J.G."/>
            <person name="Delaux P.M."/>
            <person name="Dal Grande F."/>
            <person name="Keller J."/>
        </authorList>
    </citation>
    <scope>NUCLEOTIDE SEQUENCE [LARGE SCALE GENOMIC DNA]</scope>
    <source>
        <strain evidence="7 8">SAG 2145</strain>
    </source>
</reference>
<evidence type="ECO:0000256" key="2">
    <source>
        <dbReference type="ARBA" id="ARBA00022737"/>
    </source>
</evidence>
<protein>
    <recommendedName>
        <fullName evidence="9">Pentatricopeptide repeat-containing protein</fullName>
    </recommendedName>
</protein>
<sequence length="1209" mass="129800">MAATVIAGAGWSGPDRARLGQALQPRLGSWAEDEAGVMPLEGAVGSLPSTSHPALAVAAELSSLYLLDHDKQQSPAQQQQPAAQWQLRQQANLLQQAGKVPRSPFGVEAVQATSTFPGSTRCTEGPAAGAQPSSTSLQDFSRVLCSSPSQASDTTSSWNGQTIAMPGAALASRSKSGIESSPFESPPLSCIPLSSPAHSADKTTSWSAQSVSPTGHLASPSSSTLKSQISSQHSSPAAPLSPLPGSRLPVRSPATPIRPYPLHHAHTITGASFSPGQGSLGNGSSCSPDAIRPASYPSPLRLGHNDCELGHQPRQSRPGSLAPSPSQPSPVGWGGQAIPDSPGFRVPWFGRSRGKGPVPARGGRGGRGKGRGSNAANGLSMNGRRDGRRAPGRPAIMGPRSATGSPFGGGSEKPGMSVEDLVALIQNLNAKQRIPDAAFHALFHFDSRATALLLKDLSKAGSGARATELFEWLRGLDPGHPLQALLDVYTYTAVISMCIYQQDVERALGLAREMRVRGIERNVHTYTALMNVCIKCGRCPLALETYYHMRADGCSPNVVTFNTLIDVHGKMGQWEQAIKVLNLMKNEGLEPVLRTYNTLIIACNMCNQPREAMAVHKRMLDDGYTPNATTYNALISAHGKAGQLDQVMEVFQEMVWKGCERSVITYSSLISACEKAGQCNLALDLFQEMHNEGCSPNTVTYNSLITACAQGSQWEKAAEVFEQMRHTGCTPDVVSYTALISAYEKGGQWRRTLTAYDQMRLQGCKPDAIVYNAIIDALWETGVIWAQRKARVLFKVAQGEGHFRQQPWDAQGVVRHEVNLHAMTAGVAMLSIYTWLQALKARVETGGVAGLQPGMAIVTDKGKSSKEQGNLVVKEAVAAMMNKWQAPFRPMADGSFTGILEASTEAVAAWLLGPNFEAHQYSFFPSTLTAPQDASPKKAAALEPPRLDADFRKEAEVEARCNSAFAAVQHFERTHCLILQNMGLPYLHQRADLVGRTVQLVETLGFQDDVAHDAVLVMDRFMSTTMQVKQEVMDLLLASCVLVAVSQSDNGSAPNTTAADLESITGLNAALIGQMEWNVRQVLAHDTSAISTYRCLKLFLERLGCNFSELQTVVSKLAGSAFAVVRASLVNAQFLNCRPSVVAAAIIYAERRSRGVIPFWPSMLAKLTGYVDMSTPELSVAIKVAQHLCNRLASLQGQPTAPAVDRLAF</sequence>
<evidence type="ECO:0000313" key="7">
    <source>
        <dbReference type="EMBL" id="KAK9827112.1"/>
    </source>
</evidence>
<dbReference type="Pfam" id="PF13041">
    <property type="entry name" value="PPR_2"/>
    <property type="match status" value="2"/>
</dbReference>
<evidence type="ECO:0000256" key="1">
    <source>
        <dbReference type="ARBA" id="ARBA00007626"/>
    </source>
</evidence>
<dbReference type="Pfam" id="PF02984">
    <property type="entry name" value="Cyclin_C"/>
    <property type="match status" value="1"/>
</dbReference>
<dbReference type="CDD" id="cd20529">
    <property type="entry name" value="CYCLIN_CCNJ-like_rpt2"/>
    <property type="match status" value="1"/>
</dbReference>
<name>A0AAW1R052_9CHLO</name>
<comment type="caution">
    <text evidence="7">The sequence shown here is derived from an EMBL/GenBank/DDBJ whole genome shotgun (WGS) entry which is preliminary data.</text>
</comment>
<dbReference type="PANTHER" id="PTHR47447:SF28">
    <property type="entry name" value="PENTACOTRIPEPTIDE-REPEAT REGION OF PRORP DOMAIN-CONTAINING PROTEIN"/>
    <property type="match status" value="1"/>
</dbReference>
<feature type="repeat" description="PPR" evidence="3">
    <location>
        <begin position="697"/>
        <end position="731"/>
    </location>
</feature>
<gene>
    <name evidence="7" type="ORF">WJX74_006872</name>
</gene>
<feature type="compositionally biased region" description="Polar residues" evidence="4">
    <location>
        <begin position="269"/>
        <end position="287"/>
    </location>
</feature>
<dbReference type="InterPro" id="IPR011990">
    <property type="entry name" value="TPR-like_helical_dom_sf"/>
</dbReference>
<keyword evidence="8" id="KW-1185">Reference proteome</keyword>
<evidence type="ECO:0000256" key="4">
    <source>
        <dbReference type="SAM" id="MobiDB-lite"/>
    </source>
</evidence>
<evidence type="ECO:0008006" key="9">
    <source>
        <dbReference type="Google" id="ProtNLM"/>
    </source>
</evidence>
<feature type="repeat" description="PPR" evidence="3">
    <location>
        <begin position="662"/>
        <end position="696"/>
    </location>
</feature>
<feature type="compositionally biased region" description="Low complexity" evidence="4">
    <location>
        <begin position="219"/>
        <end position="253"/>
    </location>
</feature>
<dbReference type="Gene3D" id="1.25.40.10">
    <property type="entry name" value="Tetratricopeptide repeat domain"/>
    <property type="match status" value="3"/>
</dbReference>
<dbReference type="InterPro" id="IPR033443">
    <property type="entry name" value="PROP1-like_PPR_dom"/>
</dbReference>
<dbReference type="InterPro" id="IPR002885">
    <property type="entry name" value="PPR_rpt"/>
</dbReference>
<evidence type="ECO:0000313" key="8">
    <source>
        <dbReference type="Proteomes" id="UP001438707"/>
    </source>
</evidence>
<dbReference type="SUPFAM" id="SSF47954">
    <property type="entry name" value="Cyclin-like"/>
    <property type="match status" value="2"/>
</dbReference>